<dbReference type="PROSITE" id="PS50004">
    <property type="entry name" value="C2"/>
    <property type="match status" value="1"/>
</dbReference>
<dbReference type="InterPro" id="IPR035892">
    <property type="entry name" value="C2_domain_sf"/>
</dbReference>
<sequence>MVVFNGTAKIRVVEAKDLRPTEWSKRFNSSTTGGQQPLLDSYVNVDCDEYHVGQTATKPRTSAPNWSEDYTAEVHNGKVLGFSVFHDCALPPDDFVANCRIPFEDLKISTNDIWVSAKEYLSCRAKSDTFCASATCVMYF</sequence>
<dbReference type="Pfam" id="PF00168">
    <property type="entry name" value="C2"/>
    <property type="match status" value="1"/>
</dbReference>
<dbReference type="CDD" id="cd04014">
    <property type="entry name" value="C2_PKC_epsilon"/>
    <property type="match status" value="1"/>
</dbReference>
<reference evidence="3" key="1">
    <citation type="submission" date="2022-11" db="UniProtKB">
        <authorList>
            <consortium name="WormBaseParasite"/>
        </authorList>
    </citation>
    <scope>IDENTIFICATION</scope>
</reference>
<organism evidence="2 3">
    <name type="scientific">Plectus sambesii</name>
    <dbReference type="NCBI Taxonomy" id="2011161"/>
    <lineage>
        <taxon>Eukaryota</taxon>
        <taxon>Metazoa</taxon>
        <taxon>Ecdysozoa</taxon>
        <taxon>Nematoda</taxon>
        <taxon>Chromadorea</taxon>
        <taxon>Plectida</taxon>
        <taxon>Plectina</taxon>
        <taxon>Plectoidea</taxon>
        <taxon>Plectidae</taxon>
        <taxon>Plectus</taxon>
    </lineage>
</organism>
<keyword evidence="2" id="KW-1185">Reference proteome</keyword>
<feature type="domain" description="C2" evidence="1">
    <location>
        <begin position="1"/>
        <end position="117"/>
    </location>
</feature>
<dbReference type="SMART" id="SM00239">
    <property type="entry name" value="C2"/>
    <property type="match status" value="1"/>
</dbReference>
<dbReference type="WBParaSite" id="PSAMB.scaffold3483size18082.g21653.t1">
    <property type="protein sequence ID" value="PSAMB.scaffold3483size18082.g21653.t1"/>
    <property type="gene ID" value="PSAMB.scaffold3483size18082.g21653"/>
</dbReference>
<dbReference type="InterPro" id="IPR000008">
    <property type="entry name" value="C2_dom"/>
</dbReference>
<proteinExistence type="predicted"/>
<evidence type="ECO:0000313" key="3">
    <source>
        <dbReference type="WBParaSite" id="PSAMB.scaffold3483size18082.g21653.t1"/>
    </source>
</evidence>
<protein>
    <submittedName>
        <fullName evidence="3">C2 domain-containing protein</fullName>
    </submittedName>
</protein>
<dbReference type="SUPFAM" id="SSF49562">
    <property type="entry name" value="C2 domain (Calcium/lipid-binding domain, CaLB)"/>
    <property type="match status" value="1"/>
</dbReference>
<name>A0A914W9H9_9BILA</name>
<dbReference type="AlphaFoldDB" id="A0A914W9H9"/>
<evidence type="ECO:0000313" key="2">
    <source>
        <dbReference type="Proteomes" id="UP000887566"/>
    </source>
</evidence>
<evidence type="ECO:0000259" key="1">
    <source>
        <dbReference type="PROSITE" id="PS50004"/>
    </source>
</evidence>
<dbReference type="Proteomes" id="UP000887566">
    <property type="component" value="Unplaced"/>
</dbReference>
<accession>A0A914W9H9</accession>
<dbReference type="Gene3D" id="2.60.40.150">
    <property type="entry name" value="C2 domain"/>
    <property type="match status" value="1"/>
</dbReference>